<evidence type="ECO:0000256" key="3">
    <source>
        <dbReference type="ARBA" id="ARBA00012438"/>
    </source>
</evidence>
<keyword evidence="4" id="KW-0597">Phosphoprotein</keyword>
<evidence type="ECO:0000313" key="12">
    <source>
        <dbReference type="Proteomes" id="UP000010420"/>
    </source>
</evidence>
<dbReference type="FunFam" id="3.30.565.10:FF:000006">
    <property type="entry name" value="Sensor histidine kinase WalK"/>
    <property type="match status" value="1"/>
</dbReference>
<evidence type="ECO:0000313" key="11">
    <source>
        <dbReference type="EMBL" id="EKY27512.1"/>
    </source>
</evidence>
<dbReference type="PANTHER" id="PTHR45453:SF1">
    <property type="entry name" value="PHOSPHATE REGULON SENSOR PROTEIN PHOR"/>
    <property type="match status" value="1"/>
</dbReference>
<dbReference type="OrthoDB" id="9813151at2"/>
<dbReference type="EC" id="2.7.13.3" evidence="3"/>
<dbReference type="InterPro" id="IPR005467">
    <property type="entry name" value="His_kinase_dom"/>
</dbReference>
<dbReference type="CDD" id="cd00075">
    <property type="entry name" value="HATPase"/>
    <property type="match status" value="1"/>
</dbReference>
<dbReference type="PRINTS" id="PR00344">
    <property type="entry name" value="BCTRLSENSOR"/>
</dbReference>
<keyword evidence="8 9" id="KW-0472">Membrane</keyword>
<proteinExistence type="predicted"/>
<keyword evidence="12" id="KW-1185">Reference proteome</keyword>
<evidence type="ECO:0000256" key="5">
    <source>
        <dbReference type="ARBA" id="ARBA00022679"/>
    </source>
</evidence>
<keyword evidence="6 11" id="KW-0418">Kinase</keyword>
<dbReference type="GO" id="GO:0005886">
    <property type="term" value="C:plasma membrane"/>
    <property type="evidence" value="ECO:0007669"/>
    <property type="project" value="TreeGrafter"/>
</dbReference>
<comment type="subcellular location">
    <subcellularLocation>
        <location evidence="2">Membrane</location>
    </subcellularLocation>
</comment>
<dbReference type="InterPro" id="IPR003594">
    <property type="entry name" value="HATPase_dom"/>
</dbReference>
<evidence type="ECO:0000259" key="10">
    <source>
        <dbReference type="PROSITE" id="PS50109"/>
    </source>
</evidence>
<comment type="catalytic activity">
    <reaction evidence="1">
        <text>ATP + protein L-histidine = ADP + protein N-phospho-L-histidine.</text>
        <dbReference type="EC" id="2.7.13.3"/>
    </reaction>
</comment>
<evidence type="ECO:0000256" key="6">
    <source>
        <dbReference type="ARBA" id="ARBA00022777"/>
    </source>
</evidence>
<dbReference type="SUPFAM" id="SSF47384">
    <property type="entry name" value="Homodimeric domain of signal transducing histidine kinase"/>
    <property type="match status" value="1"/>
</dbReference>
<sequence length="410" mass="46489">MFDKLKKKFILMNMVLLTTVFIGIFGTIYVMTAFSLNRDMEMQLRNSMNPMAKPPKGNMDVTITINLDSENKITNIVSRFDVSEWNTKQVIDEILSNNESLSKIKINGESYAYLKQNINGGIKIVLISRAYQQDVLANLLRIFILVGAISLIVLFLISIYFTNRTIEPLEESFKKQKQFIADASHELRTPLTIIKTNISLLEENKNETIKSQEKWIKYIDSQASRMSTLINEMLSLANLDAKRKNEEITSINLSKILNDLLLVFEVVIFEKGLLLEENISKDIFINGEKDQIKKLISILMDNAIKYTNSGGKITVNLNVDKTKTKLIVKNTGEGIAKEHLEKIFERFYRVDASRDRGTGGYGLGLSIAKSIVEDHKGKIYAESIIGESASFIVELPINNEKLKVDSNKLT</sequence>
<dbReference type="SMART" id="SM00388">
    <property type="entry name" value="HisKA"/>
    <property type="match status" value="1"/>
</dbReference>
<protein>
    <recommendedName>
        <fullName evidence="3">histidine kinase</fullName>
        <ecNumber evidence="3">2.7.13.3</ecNumber>
    </recommendedName>
</protein>
<evidence type="ECO:0000256" key="8">
    <source>
        <dbReference type="ARBA" id="ARBA00023136"/>
    </source>
</evidence>
<dbReference type="InterPro" id="IPR050351">
    <property type="entry name" value="BphY/WalK/GraS-like"/>
</dbReference>
<evidence type="ECO:0000256" key="2">
    <source>
        <dbReference type="ARBA" id="ARBA00004370"/>
    </source>
</evidence>
<dbReference type="CDD" id="cd00082">
    <property type="entry name" value="HisKA"/>
    <property type="match status" value="1"/>
</dbReference>
<dbReference type="Proteomes" id="UP000010420">
    <property type="component" value="Unassembled WGS sequence"/>
</dbReference>
<reference evidence="11 12" key="1">
    <citation type="submission" date="2012-05" db="EMBL/GenBank/DDBJ databases">
        <authorList>
            <person name="Weinstock G."/>
            <person name="Sodergren E."/>
            <person name="Lobos E.A."/>
            <person name="Fulton L."/>
            <person name="Fulton R."/>
            <person name="Courtney L."/>
            <person name="Fronick C."/>
            <person name="O'Laughlin M."/>
            <person name="Godfrey J."/>
            <person name="Wilson R.M."/>
            <person name="Miner T."/>
            <person name="Farmer C."/>
            <person name="Delehaunty K."/>
            <person name="Cordes M."/>
            <person name="Minx P."/>
            <person name="Tomlinson C."/>
            <person name="Chen J."/>
            <person name="Wollam A."/>
            <person name="Pepin K.H."/>
            <person name="Bhonagiri V."/>
            <person name="Zhang X."/>
            <person name="Suruliraj S."/>
            <person name="Warren W."/>
            <person name="Mitreva M."/>
            <person name="Mardis E.R."/>
            <person name="Wilson R.K."/>
        </authorList>
    </citation>
    <scope>NUCLEOTIDE SEQUENCE [LARGE SCALE GENOMIC DNA]</scope>
    <source>
        <strain evidence="11 12">DSM 1785</strain>
    </source>
</reference>
<dbReference type="EMBL" id="AMEZ01000034">
    <property type="protein sequence ID" value="EKY27512.1"/>
    <property type="molecule type" value="Genomic_DNA"/>
</dbReference>
<keyword evidence="7" id="KW-0902">Two-component regulatory system</keyword>
<dbReference type="RefSeq" id="WP_005212461.1">
    <property type="nucleotide sequence ID" value="NZ_KB291626.1"/>
</dbReference>
<dbReference type="InterPro" id="IPR003661">
    <property type="entry name" value="HisK_dim/P_dom"/>
</dbReference>
<keyword evidence="5" id="KW-0808">Transferase</keyword>
<evidence type="ECO:0000256" key="7">
    <source>
        <dbReference type="ARBA" id="ARBA00023012"/>
    </source>
</evidence>
<feature type="transmembrane region" description="Helical" evidence="9">
    <location>
        <begin position="139"/>
        <end position="161"/>
    </location>
</feature>
<dbReference type="Gene3D" id="1.10.287.130">
    <property type="match status" value="1"/>
</dbReference>
<dbReference type="FunFam" id="1.10.287.130:FF:000001">
    <property type="entry name" value="Two-component sensor histidine kinase"/>
    <property type="match status" value="1"/>
</dbReference>
<dbReference type="STRING" id="545697.HMPREF0216_01322"/>
<dbReference type="Gene3D" id="3.30.565.10">
    <property type="entry name" value="Histidine kinase-like ATPase, C-terminal domain"/>
    <property type="match status" value="1"/>
</dbReference>
<dbReference type="InterPro" id="IPR036890">
    <property type="entry name" value="HATPase_C_sf"/>
</dbReference>
<feature type="domain" description="Histidine kinase" evidence="10">
    <location>
        <begin position="182"/>
        <end position="399"/>
    </location>
</feature>
<dbReference type="Pfam" id="PF00512">
    <property type="entry name" value="HisKA"/>
    <property type="match status" value="1"/>
</dbReference>
<dbReference type="eggNOG" id="COG5002">
    <property type="taxonomic scope" value="Bacteria"/>
</dbReference>
<dbReference type="GO" id="GO:0000155">
    <property type="term" value="F:phosphorelay sensor kinase activity"/>
    <property type="evidence" value="ECO:0007669"/>
    <property type="project" value="InterPro"/>
</dbReference>
<dbReference type="InterPro" id="IPR036097">
    <property type="entry name" value="HisK_dim/P_sf"/>
</dbReference>
<comment type="caution">
    <text evidence="11">The sequence shown here is derived from an EMBL/GenBank/DDBJ whole genome shotgun (WGS) entry which is preliminary data.</text>
</comment>
<dbReference type="PATRIC" id="fig|545697.3.peg.1300"/>
<evidence type="ECO:0000256" key="9">
    <source>
        <dbReference type="SAM" id="Phobius"/>
    </source>
</evidence>
<dbReference type="SUPFAM" id="SSF55874">
    <property type="entry name" value="ATPase domain of HSP90 chaperone/DNA topoisomerase II/histidine kinase"/>
    <property type="match status" value="1"/>
</dbReference>
<feature type="transmembrane region" description="Helical" evidence="9">
    <location>
        <begin position="12"/>
        <end position="36"/>
    </location>
</feature>
<dbReference type="Pfam" id="PF02518">
    <property type="entry name" value="HATPase_c"/>
    <property type="match status" value="1"/>
</dbReference>
<dbReference type="HOGENOM" id="CLU_000445_89_6_9"/>
<dbReference type="GO" id="GO:0016036">
    <property type="term" value="P:cellular response to phosphate starvation"/>
    <property type="evidence" value="ECO:0007669"/>
    <property type="project" value="TreeGrafter"/>
</dbReference>
<accession>L1QIV0</accession>
<dbReference type="SMART" id="SM00387">
    <property type="entry name" value="HATPase_c"/>
    <property type="match status" value="1"/>
</dbReference>
<keyword evidence="9" id="KW-0812">Transmembrane</keyword>
<organism evidence="11 12">
    <name type="scientific">Clostridium celatum DSM 1785</name>
    <dbReference type="NCBI Taxonomy" id="545697"/>
    <lineage>
        <taxon>Bacteria</taxon>
        <taxon>Bacillati</taxon>
        <taxon>Bacillota</taxon>
        <taxon>Clostridia</taxon>
        <taxon>Eubacteriales</taxon>
        <taxon>Clostridiaceae</taxon>
        <taxon>Clostridium</taxon>
    </lineage>
</organism>
<dbReference type="PANTHER" id="PTHR45453">
    <property type="entry name" value="PHOSPHATE REGULON SENSOR PROTEIN PHOR"/>
    <property type="match status" value="1"/>
</dbReference>
<dbReference type="PROSITE" id="PS50109">
    <property type="entry name" value="HIS_KIN"/>
    <property type="match status" value="1"/>
</dbReference>
<dbReference type="GO" id="GO:0004721">
    <property type="term" value="F:phosphoprotein phosphatase activity"/>
    <property type="evidence" value="ECO:0007669"/>
    <property type="project" value="TreeGrafter"/>
</dbReference>
<dbReference type="InterPro" id="IPR004358">
    <property type="entry name" value="Sig_transdc_His_kin-like_C"/>
</dbReference>
<evidence type="ECO:0000256" key="4">
    <source>
        <dbReference type="ARBA" id="ARBA00022553"/>
    </source>
</evidence>
<evidence type="ECO:0000256" key="1">
    <source>
        <dbReference type="ARBA" id="ARBA00000085"/>
    </source>
</evidence>
<gene>
    <name evidence="11" type="ORF">HMPREF0216_01322</name>
</gene>
<dbReference type="AlphaFoldDB" id="L1QIV0"/>
<keyword evidence="9" id="KW-1133">Transmembrane helix</keyword>
<name>L1QIV0_9CLOT</name>